<accession>A0A2I1CV99</accession>
<proteinExistence type="predicted"/>
<dbReference type="GeneID" id="36549510"/>
<sequence>MKRRKRGKRECCQATTFAGCGVHIHFLVLAHANSEVTKSAFPPFSASLSPHQCSFRWLERSLTLPRCWTRTRPDTLGPGSGESGAYDSAVDCCTAACNYLVLG</sequence>
<dbReference type="VEuPathDB" id="FungiDB:P168DRAFT_51558"/>
<keyword evidence="2" id="KW-1185">Reference proteome</keyword>
<comment type="caution">
    <text evidence="1">The sequence shown here is derived from an EMBL/GenBank/DDBJ whole genome shotgun (WGS) entry which is preliminary data.</text>
</comment>
<name>A0A2I1CV99_ASPC2</name>
<evidence type="ECO:0000313" key="1">
    <source>
        <dbReference type="EMBL" id="PKY01546.1"/>
    </source>
</evidence>
<evidence type="ECO:0000313" key="2">
    <source>
        <dbReference type="Proteomes" id="UP000234254"/>
    </source>
</evidence>
<protein>
    <submittedName>
        <fullName evidence="1">Uncharacterized protein</fullName>
    </submittedName>
</protein>
<dbReference type="EMBL" id="MSFM01000011">
    <property type="protein sequence ID" value="PKY01546.1"/>
    <property type="molecule type" value="Genomic_DNA"/>
</dbReference>
<dbReference type="RefSeq" id="XP_024690140.1">
    <property type="nucleotide sequence ID" value="XM_024841981.1"/>
</dbReference>
<reference evidence="1" key="1">
    <citation type="submission" date="2016-12" db="EMBL/GenBank/DDBJ databases">
        <title>The genomes of Aspergillus section Nigri reveals drivers in fungal speciation.</title>
        <authorList>
            <consortium name="DOE Joint Genome Institute"/>
            <person name="Vesth T.C."/>
            <person name="Nybo J."/>
            <person name="Theobald S."/>
            <person name="Brandl J."/>
            <person name="Frisvad J.C."/>
            <person name="Nielsen K.F."/>
            <person name="Lyhne E.K."/>
            <person name="Kogle M.E."/>
            <person name="Kuo A."/>
            <person name="Riley R."/>
            <person name="Clum A."/>
            <person name="Nolan M."/>
            <person name="Lipzen A."/>
            <person name="Salamov A."/>
            <person name="Henrissat B."/>
            <person name="Wiebenga A."/>
            <person name="De vries R.P."/>
            <person name="Grigoriev I.V."/>
            <person name="Mortensen U.H."/>
            <person name="Andersen M.R."/>
            <person name="Baker S.E."/>
        </authorList>
    </citation>
    <scope>NUCLEOTIDE SEQUENCE</scope>
    <source>
        <strain evidence="1">IBT 28561</strain>
    </source>
</reference>
<dbReference type="AlphaFoldDB" id="A0A2I1CV99"/>
<dbReference type="Proteomes" id="UP000234254">
    <property type="component" value="Unassembled WGS sequence"/>
</dbReference>
<gene>
    <name evidence="1" type="ORF">P168DRAFT_51558</name>
</gene>
<organism evidence="1 2">
    <name type="scientific">Aspergillus campestris (strain IBT 28561)</name>
    <dbReference type="NCBI Taxonomy" id="1392248"/>
    <lineage>
        <taxon>Eukaryota</taxon>
        <taxon>Fungi</taxon>
        <taxon>Dikarya</taxon>
        <taxon>Ascomycota</taxon>
        <taxon>Pezizomycotina</taxon>
        <taxon>Eurotiomycetes</taxon>
        <taxon>Eurotiomycetidae</taxon>
        <taxon>Eurotiales</taxon>
        <taxon>Aspergillaceae</taxon>
        <taxon>Aspergillus</taxon>
        <taxon>Aspergillus subgen. Circumdati</taxon>
    </lineage>
</organism>